<reference evidence="1 2" key="1">
    <citation type="submission" date="2016-10" db="EMBL/GenBank/DDBJ databases">
        <authorList>
            <person name="de Groot N.N."/>
        </authorList>
    </citation>
    <scope>NUCLEOTIDE SEQUENCE [LARGE SCALE GENOMIC DNA]</scope>
    <source>
        <strain evidence="1 2">DSM 29340</strain>
    </source>
</reference>
<dbReference type="Proteomes" id="UP000199379">
    <property type="component" value="Unassembled WGS sequence"/>
</dbReference>
<name>A0A1H7CVG8_9RHOB</name>
<sequence>MAEPQLTSQDHLLASALTALVTNRIADRKREGFWLGMLTETLPHASRAHSRVVPLIEAAERLVEAGDGPDRAWAHLKASAAVCAWSEWRMARAQEVISKREAAA</sequence>
<proteinExistence type="predicted"/>
<protein>
    <submittedName>
        <fullName evidence="1">Uncharacterized protein</fullName>
    </submittedName>
</protein>
<dbReference type="RefSeq" id="WP_092368621.1">
    <property type="nucleotide sequence ID" value="NZ_BMGV01000008.1"/>
</dbReference>
<accession>A0A1H7CVG8</accession>
<dbReference type="STRING" id="1227549.SAMN05444007_108228"/>
<evidence type="ECO:0000313" key="2">
    <source>
        <dbReference type="Proteomes" id="UP000199379"/>
    </source>
</evidence>
<dbReference type="OrthoDB" id="9958803at2"/>
<evidence type="ECO:0000313" key="1">
    <source>
        <dbReference type="EMBL" id="SEJ91202.1"/>
    </source>
</evidence>
<dbReference type="EMBL" id="FNYD01000008">
    <property type="protein sequence ID" value="SEJ91202.1"/>
    <property type="molecule type" value="Genomic_DNA"/>
</dbReference>
<keyword evidence="2" id="KW-1185">Reference proteome</keyword>
<gene>
    <name evidence="1" type="ORF">SAMN05444007_108228</name>
</gene>
<dbReference type="AlphaFoldDB" id="A0A1H7CVG8"/>
<organism evidence="1 2">
    <name type="scientific">Cribrihabitans marinus</name>
    <dbReference type="NCBI Taxonomy" id="1227549"/>
    <lineage>
        <taxon>Bacteria</taxon>
        <taxon>Pseudomonadati</taxon>
        <taxon>Pseudomonadota</taxon>
        <taxon>Alphaproteobacteria</taxon>
        <taxon>Rhodobacterales</taxon>
        <taxon>Paracoccaceae</taxon>
        <taxon>Cribrihabitans</taxon>
    </lineage>
</organism>